<name>A0A6U4YC87_NEODS</name>
<sequence length="169" mass="18380">MGCASSTEHVQPTDSFEGNAASPQPPTNPLSENLAQVDTMPRIHPDPELEATAEDDGAEPANDQYDTLVELTGPVALNVFREDKADHRSVSVVTGAHLLGYEAREPNPQEQVRRIQRLGTYAACVHGINGDVHQFPADPPAQSRLARSAERCHEWLMDHSESFASARGC</sequence>
<feature type="region of interest" description="Disordered" evidence="1">
    <location>
        <begin position="1"/>
        <end position="66"/>
    </location>
</feature>
<dbReference type="EMBL" id="HBGF01052148">
    <property type="protein sequence ID" value="CAD9154901.1"/>
    <property type="molecule type" value="Transcribed_RNA"/>
</dbReference>
<accession>A0A6U4YC87</accession>
<gene>
    <name evidence="2" type="ORF">NDES1114_LOCUS34887</name>
    <name evidence="3" type="ORF">NDES1114_LOCUS34889</name>
</gene>
<dbReference type="AlphaFoldDB" id="A0A6U4YC87"/>
<reference evidence="3" key="1">
    <citation type="submission" date="2021-01" db="EMBL/GenBank/DDBJ databases">
        <authorList>
            <person name="Corre E."/>
            <person name="Pelletier E."/>
            <person name="Niang G."/>
            <person name="Scheremetjew M."/>
            <person name="Finn R."/>
            <person name="Kale V."/>
            <person name="Holt S."/>
            <person name="Cochrane G."/>
            <person name="Meng A."/>
            <person name="Brown T."/>
            <person name="Cohen L."/>
        </authorList>
    </citation>
    <scope>NUCLEOTIDE SEQUENCE</scope>
    <source>
        <strain evidence="3">CCAP 1951/1</strain>
    </source>
</reference>
<feature type="compositionally biased region" description="Polar residues" evidence="1">
    <location>
        <begin position="1"/>
        <end position="16"/>
    </location>
</feature>
<dbReference type="EMBL" id="HBGF01052146">
    <property type="protein sequence ID" value="CAD9154897.1"/>
    <property type="molecule type" value="Transcribed_RNA"/>
</dbReference>
<evidence type="ECO:0000256" key="1">
    <source>
        <dbReference type="SAM" id="MobiDB-lite"/>
    </source>
</evidence>
<proteinExistence type="predicted"/>
<organism evidence="3">
    <name type="scientific">Neobodo designis</name>
    <name type="common">Flagellated protozoan</name>
    <name type="synonym">Bodo designis</name>
    <dbReference type="NCBI Taxonomy" id="312471"/>
    <lineage>
        <taxon>Eukaryota</taxon>
        <taxon>Discoba</taxon>
        <taxon>Euglenozoa</taxon>
        <taxon>Kinetoplastea</taxon>
        <taxon>Metakinetoplastina</taxon>
        <taxon>Neobodonida</taxon>
        <taxon>Neobodo</taxon>
    </lineage>
</organism>
<evidence type="ECO:0000313" key="2">
    <source>
        <dbReference type="EMBL" id="CAD9154897.1"/>
    </source>
</evidence>
<evidence type="ECO:0000313" key="3">
    <source>
        <dbReference type="EMBL" id="CAD9154901.1"/>
    </source>
</evidence>
<feature type="compositionally biased region" description="Acidic residues" evidence="1">
    <location>
        <begin position="48"/>
        <end position="58"/>
    </location>
</feature>
<protein>
    <submittedName>
        <fullName evidence="3">Uncharacterized protein</fullName>
    </submittedName>
</protein>